<feature type="transmembrane region" description="Helical" evidence="7">
    <location>
        <begin position="268"/>
        <end position="289"/>
    </location>
</feature>
<dbReference type="PANTHER" id="PTHR12640">
    <property type="entry name" value="RIBOPHORIN II"/>
    <property type="match status" value="1"/>
</dbReference>
<keyword evidence="3" id="KW-0732">Signal</keyword>
<gene>
    <name evidence="9" type="ORF">O181_034358</name>
</gene>
<evidence type="ECO:0000256" key="1">
    <source>
        <dbReference type="ARBA" id="ARBA00004477"/>
    </source>
</evidence>
<evidence type="ECO:0000256" key="3">
    <source>
        <dbReference type="ARBA" id="ARBA00022729"/>
    </source>
</evidence>
<name>A0A9Q3D3B3_9BASI</name>
<sequence length="387" mass="42543">MRTPSISVNALIEGGILHIYSICLGHHQSVIATVGDALSANGFLDKIRRPRISAGLVFWADLSAMKGPTWLALLASFASVPMSLADFVIDNGQTSVVDNIGISVKTSQFSTKDSAKSVPKLDLKNDHTLKIVFDISSNSKSAEPTPPRQVNLLATGLDTNLHWVTVVKTRGAGKAKWELDLARAPTDFLSLSRSGEILLELIIGDFSASHAPLRFKLSTLQIPKELLLNYPYWDTKDGKAPSALELDKYYVQPELAWTFRPPRKKDNALISLAFVLIVSSPWAVMLTYWSKLSTFSTPSFKLTSTPSISTILFIATLISEEVLILTYWASLRLYQYLPIALFLSLPLIVTGRTALSELRTRRKKAPINGSYVSVAKLVGDPGKRKAE</sequence>
<comment type="caution">
    <text evidence="9">The sequence shown here is derived from an EMBL/GenBank/DDBJ whole genome shotgun (WGS) entry which is preliminary data.</text>
</comment>
<dbReference type="GO" id="GO:0006487">
    <property type="term" value="P:protein N-linked glycosylation"/>
    <property type="evidence" value="ECO:0007669"/>
    <property type="project" value="TreeGrafter"/>
</dbReference>
<dbReference type="PANTHER" id="PTHR12640:SF0">
    <property type="entry name" value="DOLICHYL-DIPHOSPHOOLIGOSACCHARIDE--PROTEIN GLYCOSYLTRANSFERASE SUBUNIT 2"/>
    <property type="match status" value="1"/>
</dbReference>
<evidence type="ECO:0000256" key="2">
    <source>
        <dbReference type="ARBA" id="ARBA00022692"/>
    </source>
</evidence>
<keyword evidence="5 7" id="KW-1133">Transmembrane helix</keyword>
<feature type="transmembrane region" description="Helical" evidence="7">
    <location>
        <begin position="336"/>
        <end position="355"/>
    </location>
</feature>
<dbReference type="GO" id="GO:0008250">
    <property type="term" value="C:oligosaccharyltransferase complex"/>
    <property type="evidence" value="ECO:0007669"/>
    <property type="project" value="InterPro"/>
</dbReference>
<keyword evidence="2 7" id="KW-0812">Transmembrane</keyword>
<keyword evidence="6 7" id="KW-0472">Membrane</keyword>
<dbReference type="Pfam" id="PF25147">
    <property type="entry name" value="Ribophorin_II_C"/>
    <property type="match status" value="1"/>
</dbReference>
<evidence type="ECO:0000256" key="7">
    <source>
        <dbReference type="SAM" id="Phobius"/>
    </source>
</evidence>
<proteinExistence type="predicted"/>
<dbReference type="InterPro" id="IPR056790">
    <property type="entry name" value="Ribophorin_II_C"/>
</dbReference>
<feature type="domain" description="Ribophorin II C-terminal" evidence="8">
    <location>
        <begin position="259"/>
        <end position="362"/>
    </location>
</feature>
<keyword evidence="10" id="KW-1185">Reference proteome</keyword>
<evidence type="ECO:0000256" key="6">
    <source>
        <dbReference type="ARBA" id="ARBA00023136"/>
    </source>
</evidence>
<evidence type="ECO:0000256" key="4">
    <source>
        <dbReference type="ARBA" id="ARBA00022824"/>
    </source>
</evidence>
<evidence type="ECO:0000313" key="9">
    <source>
        <dbReference type="EMBL" id="MBW0494643.1"/>
    </source>
</evidence>
<comment type="subcellular location">
    <subcellularLocation>
        <location evidence="1">Endoplasmic reticulum membrane</location>
        <topology evidence="1">Multi-pass membrane protein</topology>
    </subcellularLocation>
</comment>
<protein>
    <recommendedName>
        <fullName evidence="8">Ribophorin II C-terminal domain-containing protein</fullName>
    </recommendedName>
</protein>
<keyword evidence="4" id="KW-0256">Endoplasmic reticulum</keyword>
<reference evidence="9" key="1">
    <citation type="submission" date="2021-03" db="EMBL/GenBank/DDBJ databases">
        <title>Draft genome sequence of rust myrtle Austropuccinia psidii MF-1, a brazilian biotype.</title>
        <authorList>
            <person name="Quecine M.C."/>
            <person name="Pachon D.M.R."/>
            <person name="Bonatelli M.L."/>
            <person name="Correr F.H."/>
            <person name="Franceschini L.M."/>
            <person name="Leite T.F."/>
            <person name="Margarido G.R.A."/>
            <person name="Almeida C.A."/>
            <person name="Ferrarezi J.A."/>
            <person name="Labate C.A."/>
        </authorList>
    </citation>
    <scope>NUCLEOTIDE SEQUENCE</scope>
    <source>
        <strain evidence="9">MF-1</strain>
    </source>
</reference>
<dbReference type="Proteomes" id="UP000765509">
    <property type="component" value="Unassembled WGS sequence"/>
</dbReference>
<dbReference type="InterPro" id="IPR008814">
    <property type="entry name" value="Swp1"/>
</dbReference>
<accession>A0A9Q3D3B3</accession>
<evidence type="ECO:0000259" key="8">
    <source>
        <dbReference type="Pfam" id="PF25147"/>
    </source>
</evidence>
<dbReference type="OrthoDB" id="432292at2759"/>
<evidence type="ECO:0000313" key="10">
    <source>
        <dbReference type="Proteomes" id="UP000765509"/>
    </source>
</evidence>
<dbReference type="EMBL" id="AVOT02012675">
    <property type="protein sequence ID" value="MBW0494643.1"/>
    <property type="molecule type" value="Genomic_DNA"/>
</dbReference>
<evidence type="ECO:0000256" key="5">
    <source>
        <dbReference type="ARBA" id="ARBA00022989"/>
    </source>
</evidence>
<organism evidence="9 10">
    <name type="scientific">Austropuccinia psidii MF-1</name>
    <dbReference type="NCBI Taxonomy" id="1389203"/>
    <lineage>
        <taxon>Eukaryota</taxon>
        <taxon>Fungi</taxon>
        <taxon>Dikarya</taxon>
        <taxon>Basidiomycota</taxon>
        <taxon>Pucciniomycotina</taxon>
        <taxon>Pucciniomycetes</taxon>
        <taxon>Pucciniales</taxon>
        <taxon>Sphaerophragmiaceae</taxon>
        <taxon>Austropuccinia</taxon>
    </lineage>
</organism>
<dbReference type="AlphaFoldDB" id="A0A9Q3D3B3"/>